<reference evidence="2" key="2">
    <citation type="submission" date="2020-09" db="EMBL/GenBank/DDBJ databases">
        <authorList>
            <person name="Sun Q."/>
            <person name="Sedlacek I."/>
        </authorList>
    </citation>
    <scope>NUCLEOTIDE SEQUENCE</scope>
    <source>
        <strain evidence="2">CCM 8711</strain>
    </source>
</reference>
<keyword evidence="3" id="KW-1185">Reference proteome</keyword>
<dbReference type="RefSeq" id="WP_188418428.1">
    <property type="nucleotide sequence ID" value="NZ_BMDO01000012.1"/>
</dbReference>
<proteinExistence type="predicted"/>
<feature type="signal peptide" evidence="1">
    <location>
        <begin position="1"/>
        <end position="20"/>
    </location>
</feature>
<accession>A0A917N2U7</accession>
<organism evidence="2 3">
    <name type="scientific">Mucilaginibacter galii</name>
    <dbReference type="NCBI Taxonomy" id="2005073"/>
    <lineage>
        <taxon>Bacteria</taxon>
        <taxon>Pseudomonadati</taxon>
        <taxon>Bacteroidota</taxon>
        <taxon>Sphingobacteriia</taxon>
        <taxon>Sphingobacteriales</taxon>
        <taxon>Sphingobacteriaceae</taxon>
        <taxon>Mucilaginibacter</taxon>
    </lineage>
</organism>
<keyword evidence="1" id="KW-0732">Signal</keyword>
<evidence type="ECO:0000313" key="3">
    <source>
        <dbReference type="Proteomes" id="UP000662074"/>
    </source>
</evidence>
<dbReference type="PROSITE" id="PS51257">
    <property type="entry name" value="PROKAR_LIPOPROTEIN"/>
    <property type="match status" value="1"/>
</dbReference>
<name>A0A917N2U7_9SPHI</name>
<evidence type="ECO:0000313" key="2">
    <source>
        <dbReference type="EMBL" id="GGI52311.1"/>
    </source>
</evidence>
<dbReference type="AlphaFoldDB" id="A0A917N2U7"/>
<sequence>MKQPLLHYLFIGLLVLLSSACEKEASITPVVWSKPITGAGTGSGTGTGGGTTTPGTNNTGYQPFNSGSYWKYVTTGSITDEQTQTLTGKAASINGKTYYEMSQISKTLGTSLGYFNADNGVYKVRASTYIDGVTVELTYLDANKAVGETWTAPMTDNGQVNGVLARILGKIIEKGISHTVSGKSYSDVIHTQVDVQYDMGGFGTYSTYDMYIAKGIGIIETSNSVFGQKFSDVNLVEYSIK</sequence>
<evidence type="ECO:0008006" key="4">
    <source>
        <dbReference type="Google" id="ProtNLM"/>
    </source>
</evidence>
<feature type="chain" id="PRO_5037480889" description="DUF4465 domain-containing protein" evidence="1">
    <location>
        <begin position="21"/>
        <end position="241"/>
    </location>
</feature>
<dbReference type="Proteomes" id="UP000662074">
    <property type="component" value="Unassembled WGS sequence"/>
</dbReference>
<comment type="caution">
    <text evidence="2">The sequence shown here is derived from an EMBL/GenBank/DDBJ whole genome shotgun (WGS) entry which is preliminary data.</text>
</comment>
<gene>
    <name evidence="2" type="ORF">GCM10011425_35230</name>
</gene>
<protein>
    <recommendedName>
        <fullName evidence="4">DUF4465 domain-containing protein</fullName>
    </recommendedName>
</protein>
<evidence type="ECO:0000256" key="1">
    <source>
        <dbReference type="SAM" id="SignalP"/>
    </source>
</evidence>
<dbReference type="EMBL" id="BMDO01000012">
    <property type="protein sequence ID" value="GGI52311.1"/>
    <property type="molecule type" value="Genomic_DNA"/>
</dbReference>
<reference evidence="2" key="1">
    <citation type="journal article" date="2014" name="Int. J. Syst. Evol. Microbiol.">
        <title>Complete genome sequence of Corynebacterium casei LMG S-19264T (=DSM 44701T), isolated from a smear-ripened cheese.</title>
        <authorList>
            <consortium name="US DOE Joint Genome Institute (JGI-PGF)"/>
            <person name="Walter F."/>
            <person name="Albersmeier A."/>
            <person name="Kalinowski J."/>
            <person name="Ruckert C."/>
        </authorList>
    </citation>
    <scope>NUCLEOTIDE SEQUENCE</scope>
    <source>
        <strain evidence="2">CCM 8711</strain>
    </source>
</reference>